<evidence type="ECO:0000313" key="1">
    <source>
        <dbReference type="EMBL" id="KAJ9054464.1"/>
    </source>
</evidence>
<protein>
    <submittedName>
        <fullName evidence="1">60S ribosomal subunit assembly or modification protein</fullName>
    </submittedName>
</protein>
<comment type="caution">
    <text evidence="1">The sequence shown here is derived from an EMBL/GenBank/DDBJ whole genome shotgun (WGS) entry which is preliminary data.</text>
</comment>
<proteinExistence type="predicted"/>
<organism evidence="1 2">
    <name type="scientific">Entomophthora muscae</name>
    <dbReference type="NCBI Taxonomy" id="34485"/>
    <lineage>
        <taxon>Eukaryota</taxon>
        <taxon>Fungi</taxon>
        <taxon>Fungi incertae sedis</taxon>
        <taxon>Zoopagomycota</taxon>
        <taxon>Entomophthoromycotina</taxon>
        <taxon>Entomophthoromycetes</taxon>
        <taxon>Entomophthorales</taxon>
        <taxon>Entomophthoraceae</taxon>
        <taxon>Entomophthora</taxon>
    </lineage>
</organism>
<reference evidence="1" key="1">
    <citation type="submission" date="2022-04" db="EMBL/GenBank/DDBJ databases">
        <title>Genome of the entomopathogenic fungus Entomophthora muscae.</title>
        <authorList>
            <person name="Elya C."/>
            <person name="Lovett B.R."/>
            <person name="Lee E."/>
            <person name="Macias A.M."/>
            <person name="Hajek A.E."/>
            <person name="De Bivort B.L."/>
            <person name="Kasson M.T."/>
            <person name="De Fine Licht H.H."/>
            <person name="Stajich J.E."/>
        </authorList>
    </citation>
    <scope>NUCLEOTIDE SEQUENCE</scope>
    <source>
        <strain evidence="1">Berkeley</strain>
    </source>
</reference>
<dbReference type="EMBL" id="QTSX02006444">
    <property type="protein sequence ID" value="KAJ9054464.1"/>
    <property type="molecule type" value="Genomic_DNA"/>
</dbReference>
<gene>
    <name evidence="1" type="primary">SQT1_1</name>
    <name evidence="1" type="ORF">DSO57_1014303</name>
</gene>
<evidence type="ECO:0000313" key="2">
    <source>
        <dbReference type="Proteomes" id="UP001165960"/>
    </source>
</evidence>
<name>A0ACC2RWP6_9FUNG</name>
<accession>A0ACC2RWP6</accession>
<sequence length="313" mass="33237">MVMSGGGDDRAYIWDRSNGETLHKLEAHSDSVIAVGFSADGKLAASGGMDGKIQVFNASTGALVICLEGPDEVTWLQWHPKGPVLLVGAADSSIWMFQLPSGQVMNVFSGHSAAVTCGAFTPDGKHIVTGSEDATLILWDPKSARALWRLTGADARFHQSAITNLAISDDSTLILSGSVDATAKLITLAAGEIISSFENHTDSVETIGFAHSMALAATGSVDGNINIWDTTTLRLRQTCKHEDSVIKLIWHPTAPFIYSCSVDQTVCMWDARTGACVRKWQGHQDSVLALALSPDGSFVVTGSDDGNSLVFQS</sequence>
<dbReference type="Proteomes" id="UP001165960">
    <property type="component" value="Unassembled WGS sequence"/>
</dbReference>
<keyword evidence="2" id="KW-1185">Reference proteome</keyword>